<organism evidence="5 6">
    <name type="scientific">endosymbiont of Lamellibrachia luymesi</name>
    <dbReference type="NCBI Taxonomy" id="2200907"/>
    <lineage>
        <taxon>Bacteria</taxon>
        <taxon>Pseudomonadati</taxon>
        <taxon>Pseudomonadota</taxon>
        <taxon>Gammaproteobacteria</taxon>
        <taxon>sulfur-oxidizing symbionts</taxon>
    </lineage>
</organism>
<dbReference type="InterPro" id="IPR003836">
    <property type="entry name" value="Glucokinase"/>
</dbReference>
<keyword evidence="3" id="KW-0324">Glycolysis</keyword>
<dbReference type="EMBL" id="QFXD01000332">
    <property type="protein sequence ID" value="RDH80878.1"/>
    <property type="molecule type" value="Genomic_DNA"/>
</dbReference>
<comment type="similarity">
    <text evidence="3 4">Belongs to the bacterial glucokinase family.</text>
</comment>
<proteinExistence type="inferred from homology"/>
<feature type="binding site" evidence="3">
    <location>
        <begin position="6"/>
        <end position="11"/>
    </location>
    <ligand>
        <name>ATP</name>
        <dbReference type="ChEBI" id="CHEBI:30616"/>
    </ligand>
</feature>
<dbReference type="PANTHER" id="PTHR47363:SF1">
    <property type="entry name" value="GLUCOKINASE"/>
    <property type="match status" value="1"/>
</dbReference>
<evidence type="ECO:0000256" key="3">
    <source>
        <dbReference type="HAMAP-Rule" id="MF_00524"/>
    </source>
</evidence>
<dbReference type="SUPFAM" id="SSF53067">
    <property type="entry name" value="Actin-like ATPase domain"/>
    <property type="match status" value="1"/>
</dbReference>
<dbReference type="Pfam" id="PF02685">
    <property type="entry name" value="Glucokinase"/>
    <property type="match status" value="1"/>
</dbReference>
<comment type="caution">
    <text evidence="5">The sequence shown here is derived from an EMBL/GenBank/DDBJ whole genome shotgun (WGS) entry which is preliminary data.</text>
</comment>
<dbReference type="Gene3D" id="3.30.420.40">
    <property type="match status" value="1"/>
</dbReference>
<evidence type="ECO:0000313" key="5">
    <source>
        <dbReference type="EMBL" id="RDH80878.1"/>
    </source>
</evidence>
<dbReference type="InterPro" id="IPR043129">
    <property type="entry name" value="ATPase_NBD"/>
</dbReference>
<dbReference type="HAMAP" id="MF_00524">
    <property type="entry name" value="Glucokinase"/>
    <property type="match status" value="1"/>
</dbReference>
<dbReference type="PANTHER" id="PTHR47363">
    <property type="entry name" value="GLUCOKINASE"/>
    <property type="match status" value="1"/>
</dbReference>
<dbReference type="Gene3D" id="3.40.367.20">
    <property type="match status" value="1"/>
</dbReference>
<reference evidence="5 6" key="1">
    <citation type="journal article" date="2018" name="ISME J.">
        <title>Endosymbiont genomes yield clues of tubeworm success.</title>
        <authorList>
            <person name="Li Y."/>
            <person name="Liles M.R."/>
            <person name="Halanych K.M."/>
        </authorList>
    </citation>
    <scope>NUCLEOTIDE SEQUENCE [LARGE SCALE GENOMIC DNA]</scope>
    <source>
        <strain evidence="5">A1422</strain>
    </source>
</reference>
<dbReference type="GO" id="GO:0005536">
    <property type="term" value="F:D-glucose binding"/>
    <property type="evidence" value="ECO:0007669"/>
    <property type="project" value="InterPro"/>
</dbReference>
<gene>
    <name evidence="3 5" type="primary">glk</name>
    <name evidence="5" type="ORF">DIZ79_18725</name>
</gene>
<sequence>MEILAGDIGGTNTRLALYRIEENRPGEALLESTYPSRNFESLEAILDDFSEHFSWRIQRACFGIAGPVVNQSCETTNLPWKITARTITDRFGFDDTWLINDLEANAWGIGTLSPNDFHLLNPGRVDLPGNASVVSAGTGLGEAGLYWDGNVHRPFSSEGGHTDFSPSNELEFALYQTLAEKYGHVSWERLVSGPGLEAIHSFLRTYRRTPTPGWLKQEMNKLGGAPAISNAAMARKDPICDEALNLFIHLYGREAGNHALKIMASGGVYIGGGIAPRILQRLKQPTFLKAFFDKGRMRHLMEAIPVKVILNDQAALLGAARYAAMQ</sequence>
<keyword evidence="2 3" id="KW-0418">Kinase</keyword>
<dbReference type="GO" id="GO:0005737">
    <property type="term" value="C:cytoplasm"/>
    <property type="evidence" value="ECO:0007669"/>
    <property type="project" value="UniProtKB-SubCell"/>
</dbReference>
<comment type="subcellular location">
    <subcellularLocation>
        <location evidence="3">Cytoplasm</location>
    </subcellularLocation>
</comment>
<protein>
    <recommendedName>
        <fullName evidence="3">Glucokinase</fullName>
        <ecNumber evidence="3">2.7.1.2</ecNumber>
    </recommendedName>
    <alternativeName>
        <fullName evidence="3">Glucose kinase</fullName>
    </alternativeName>
</protein>
<dbReference type="Proteomes" id="UP000255508">
    <property type="component" value="Unassembled WGS sequence"/>
</dbReference>
<dbReference type="GO" id="GO:0005524">
    <property type="term" value="F:ATP binding"/>
    <property type="evidence" value="ECO:0007669"/>
    <property type="project" value="UniProtKB-UniRule"/>
</dbReference>
<name>A0A370D7B7_9GAMM</name>
<dbReference type="GO" id="GO:0004340">
    <property type="term" value="F:glucokinase activity"/>
    <property type="evidence" value="ECO:0007669"/>
    <property type="project" value="UniProtKB-UniRule"/>
</dbReference>
<dbReference type="NCBIfam" id="TIGR00749">
    <property type="entry name" value="glk"/>
    <property type="match status" value="1"/>
</dbReference>
<dbReference type="EC" id="2.7.1.2" evidence="3"/>
<dbReference type="CDD" id="cd24008">
    <property type="entry name" value="ASKHA_NBD_GLK"/>
    <property type="match status" value="1"/>
</dbReference>
<dbReference type="GO" id="GO:0006096">
    <property type="term" value="P:glycolytic process"/>
    <property type="evidence" value="ECO:0007669"/>
    <property type="project" value="UniProtKB-UniRule"/>
</dbReference>
<keyword evidence="1 3" id="KW-0808">Transferase</keyword>
<evidence type="ECO:0000256" key="1">
    <source>
        <dbReference type="ARBA" id="ARBA00022679"/>
    </source>
</evidence>
<keyword evidence="3" id="KW-0547">Nucleotide-binding</keyword>
<evidence type="ECO:0000256" key="2">
    <source>
        <dbReference type="ARBA" id="ARBA00022777"/>
    </source>
</evidence>
<keyword evidence="3" id="KW-0067">ATP-binding</keyword>
<evidence type="ECO:0000256" key="4">
    <source>
        <dbReference type="RuleBase" id="RU004046"/>
    </source>
</evidence>
<comment type="catalytic activity">
    <reaction evidence="3">
        <text>D-glucose + ATP = D-glucose 6-phosphate + ADP + H(+)</text>
        <dbReference type="Rhea" id="RHEA:17825"/>
        <dbReference type="ChEBI" id="CHEBI:4167"/>
        <dbReference type="ChEBI" id="CHEBI:15378"/>
        <dbReference type="ChEBI" id="CHEBI:30616"/>
        <dbReference type="ChEBI" id="CHEBI:61548"/>
        <dbReference type="ChEBI" id="CHEBI:456216"/>
        <dbReference type="EC" id="2.7.1.2"/>
    </reaction>
</comment>
<keyword evidence="3" id="KW-0963">Cytoplasm</keyword>
<evidence type="ECO:0000313" key="6">
    <source>
        <dbReference type="Proteomes" id="UP000255508"/>
    </source>
</evidence>
<dbReference type="AlphaFoldDB" id="A0A370D7B7"/>
<accession>A0A370D7B7</accession>